<gene>
    <name evidence="1" type="ORF">CFOL_v3_35771</name>
</gene>
<dbReference type="AlphaFoldDB" id="A0A1Q3DIX9"/>
<sequence length="126" mass="14091">NLSLKLTAKNYFLWRIQIVPFFRGQKLLSFVDGSKPCPPDPISINGHNDPQPNPTASIWKGEDQLLLSLLISPLSEDVIPVVVGLNISHAVWSALESAFASPSNTRVLHLHMQMQCNNSRNRLICY</sequence>
<dbReference type="OrthoDB" id="1845088at2759"/>
<protein>
    <submittedName>
        <fullName evidence="1">UBN2_3 domain-containing protein</fullName>
    </submittedName>
</protein>
<reference evidence="2" key="1">
    <citation type="submission" date="2016-04" db="EMBL/GenBank/DDBJ databases">
        <title>Cephalotus genome sequencing.</title>
        <authorList>
            <person name="Fukushima K."/>
            <person name="Hasebe M."/>
            <person name="Fang X."/>
        </authorList>
    </citation>
    <scope>NUCLEOTIDE SEQUENCE [LARGE SCALE GENOMIC DNA]</scope>
    <source>
        <strain evidence="2">cv. St1</strain>
    </source>
</reference>
<dbReference type="Proteomes" id="UP000187406">
    <property type="component" value="Unassembled WGS sequence"/>
</dbReference>
<comment type="caution">
    <text evidence="1">The sequence shown here is derived from an EMBL/GenBank/DDBJ whole genome shotgun (WGS) entry which is preliminary data.</text>
</comment>
<accession>A0A1Q3DIX9</accession>
<dbReference type="EMBL" id="BDDD01009721">
    <property type="protein sequence ID" value="GAV92392.1"/>
    <property type="molecule type" value="Genomic_DNA"/>
</dbReference>
<evidence type="ECO:0000313" key="2">
    <source>
        <dbReference type="Proteomes" id="UP000187406"/>
    </source>
</evidence>
<proteinExistence type="predicted"/>
<dbReference type="InParanoid" id="A0A1Q3DIX9"/>
<feature type="non-terminal residue" evidence="1">
    <location>
        <position position="1"/>
    </location>
</feature>
<keyword evidence="2" id="KW-1185">Reference proteome</keyword>
<name>A0A1Q3DIX9_CEPFO</name>
<dbReference type="PANTHER" id="PTHR47481">
    <property type="match status" value="1"/>
</dbReference>
<evidence type="ECO:0000313" key="1">
    <source>
        <dbReference type="EMBL" id="GAV92392.1"/>
    </source>
</evidence>
<organism evidence="1 2">
    <name type="scientific">Cephalotus follicularis</name>
    <name type="common">Albany pitcher plant</name>
    <dbReference type="NCBI Taxonomy" id="3775"/>
    <lineage>
        <taxon>Eukaryota</taxon>
        <taxon>Viridiplantae</taxon>
        <taxon>Streptophyta</taxon>
        <taxon>Embryophyta</taxon>
        <taxon>Tracheophyta</taxon>
        <taxon>Spermatophyta</taxon>
        <taxon>Magnoliopsida</taxon>
        <taxon>eudicotyledons</taxon>
        <taxon>Gunneridae</taxon>
        <taxon>Pentapetalae</taxon>
        <taxon>rosids</taxon>
        <taxon>fabids</taxon>
        <taxon>Oxalidales</taxon>
        <taxon>Cephalotaceae</taxon>
        <taxon>Cephalotus</taxon>
    </lineage>
</organism>
<dbReference type="PANTHER" id="PTHR47481:SF43">
    <property type="entry name" value="RETROTRANSPOSON COPIA-LIKE N-TERMINAL DOMAIN-CONTAINING PROTEIN"/>
    <property type="match status" value="1"/>
</dbReference>